<organism evidence="1">
    <name type="scientific">marine sediment metagenome</name>
    <dbReference type="NCBI Taxonomy" id="412755"/>
    <lineage>
        <taxon>unclassified sequences</taxon>
        <taxon>metagenomes</taxon>
        <taxon>ecological metagenomes</taxon>
    </lineage>
</organism>
<comment type="caution">
    <text evidence="1">The sequence shown here is derived from an EMBL/GenBank/DDBJ whole genome shotgun (WGS) entry which is preliminary data.</text>
</comment>
<dbReference type="EMBL" id="LAZR01019362">
    <property type="protein sequence ID" value="KKL92825.1"/>
    <property type="molecule type" value="Genomic_DNA"/>
</dbReference>
<name>A0A0F9IGD2_9ZZZZ</name>
<protein>
    <submittedName>
        <fullName evidence="1">Uncharacterized protein</fullName>
    </submittedName>
</protein>
<accession>A0A0F9IGD2</accession>
<evidence type="ECO:0000313" key="1">
    <source>
        <dbReference type="EMBL" id="KKL92825.1"/>
    </source>
</evidence>
<gene>
    <name evidence="1" type="ORF">LCGC14_1880810</name>
</gene>
<reference evidence="1" key="1">
    <citation type="journal article" date="2015" name="Nature">
        <title>Complex archaea that bridge the gap between prokaryotes and eukaryotes.</title>
        <authorList>
            <person name="Spang A."/>
            <person name="Saw J.H."/>
            <person name="Jorgensen S.L."/>
            <person name="Zaremba-Niedzwiedzka K."/>
            <person name="Martijn J."/>
            <person name="Lind A.E."/>
            <person name="van Eijk R."/>
            <person name="Schleper C."/>
            <person name="Guy L."/>
            <person name="Ettema T.J."/>
        </authorList>
    </citation>
    <scope>NUCLEOTIDE SEQUENCE</scope>
</reference>
<proteinExistence type="predicted"/>
<dbReference type="AlphaFoldDB" id="A0A0F9IGD2"/>
<sequence>MASEKGVFRRRPDYFLVMRRPRRMPITITAPPVVAAVEKMIFRSRYVLDYEVITGTVKLPAVF</sequence>